<dbReference type="PANTHER" id="PTHR34039:SF1">
    <property type="entry name" value="UPF0102 PROTEIN YRAN"/>
    <property type="match status" value="1"/>
</dbReference>
<feature type="region of interest" description="Disordered" evidence="3">
    <location>
        <begin position="1"/>
        <end position="24"/>
    </location>
</feature>
<gene>
    <name evidence="4" type="ORF">E2F50_14155</name>
</gene>
<evidence type="ECO:0000256" key="1">
    <source>
        <dbReference type="ARBA" id="ARBA00006738"/>
    </source>
</evidence>
<protein>
    <recommendedName>
        <fullName evidence="2">UPF0102 protein E2F50_14155</fullName>
    </recommendedName>
</protein>
<evidence type="ECO:0000313" key="5">
    <source>
        <dbReference type="Proteomes" id="UP000295238"/>
    </source>
</evidence>
<dbReference type="HAMAP" id="MF_00048">
    <property type="entry name" value="UPF0102"/>
    <property type="match status" value="1"/>
</dbReference>
<name>A0A4R5UHF4_9HYPH</name>
<dbReference type="InterPro" id="IPR011856">
    <property type="entry name" value="tRNA_endonuc-like_dom_sf"/>
</dbReference>
<reference evidence="4 5" key="1">
    <citation type="submission" date="2019-03" db="EMBL/GenBank/DDBJ databases">
        <title>Rhizobium sp. nov., an bacterium isolated from biocrust in Mu Us Desert.</title>
        <authorList>
            <person name="Lixiong L."/>
        </authorList>
    </citation>
    <scope>NUCLEOTIDE SEQUENCE [LARGE SCALE GENOMIC DNA]</scope>
    <source>
        <strain evidence="4 5">SPY-1</strain>
    </source>
</reference>
<dbReference type="GO" id="GO:0003676">
    <property type="term" value="F:nucleic acid binding"/>
    <property type="evidence" value="ECO:0007669"/>
    <property type="project" value="InterPro"/>
</dbReference>
<dbReference type="PANTHER" id="PTHR34039">
    <property type="entry name" value="UPF0102 PROTEIN YRAN"/>
    <property type="match status" value="1"/>
</dbReference>
<proteinExistence type="inferred from homology"/>
<dbReference type="Proteomes" id="UP000295238">
    <property type="component" value="Unassembled WGS sequence"/>
</dbReference>
<dbReference type="Gene3D" id="3.40.1350.10">
    <property type="match status" value="1"/>
</dbReference>
<comment type="caution">
    <text evidence="4">The sequence shown here is derived from an EMBL/GenBank/DDBJ whole genome shotgun (WGS) entry which is preliminary data.</text>
</comment>
<accession>A0A4R5UHF4</accession>
<dbReference type="SUPFAM" id="SSF52980">
    <property type="entry name" value="Restriction endonuclease-like"/>
    <property type="match status" value="1"/>
</dbReference>
<keyword evidence="5" id="KW-1185">Reference proteome</keyword>
<evidence type="ECO:0000256" key="3">
    <source>
        <dbReference type="SAM" id="MobiDB-lite"/>
    </source>
</evidence>
<dbReference type="NCBIfam" id="NF009151">
    <property type="entry name" value="PRK12497.1-5"/>
    <property type="match status" value="1"/>
</dbReference>
<evidence type="ECO:0000256" key="2">
    <source>
        <dbReference type="HAMAP-Rule" id="MF_00048"/>
    </source>
</evidence>
<dbReference type="OrthoDB" id="9812968at2"/>
<organism evidence="4 5">
    <name type="scientific">Rhizobium deserti</name>
    <dbReference type="NCBI Taxonomy" id="2547961"/>
    <lineage>
        <taxon>Bacteria</taxon>
        <taxon>Pseudomonadati</taxon>
        <taxon>Pseudomonadota</taxon>
        <taxon>Alphaproteobacteria</taxon>
        <taxon>Hyphomicrobiales</taxon>
        <taxon>Rhizobiaceae</taxon>
        <taxon>Rhizobium/Agrobacterium group</taxon>
        <taxon>Rhizobium</taxon>
    </lineage>
</organism>
<dbReference type="AlphaFoldDB" id="A0A4R5UHF4"/>
<dbReference type="InterPro" id="IPR011335">
    <property type="entry name" value="Restrct_endonuc-II-like"/>
</dbReference>
<dbReference type="InterPro" id="IPR003509">
    <property type="entry name" value="UPF0102_YraN-like"/>
</dbReference>
<dbReference type="RefSeq" id="WP_133316806.1">
    <property type="nucleotide sequence ID" value="NZ_SMTL01000003.1"/>
</dbReference>
<evidence type="ECO:0000313" key="4">
    <source>
        <dbReference type="EMBL" id="TDK35384.1"/>
    </source>
</evidence>
<comment type="similarity">
    <text evidence="1 2">Belongs to the UPF0102 family.</text>
</comment>
<sequence length="128" mass="14462">MAGTNSARAPRGKTERQRAQRRGRVSELVAAVYLVLKGYRILSVRYRTKLGEIDLIARKGDIVAFVEVKARAGQQQAVDAVSFESQHRIRAASDRWLSTRGDAAQLSQRYDVIAVLPWRLPRHFPDAF</sequence>
<dbReference type="Pfam" id="PF02021">
    <property type="entry name" value="UPF0102"/>
    <property type="match status" value="1"/>
</dbReference>
<dbReference type="EMBL" id="SMTL01000003">
    <property type="protein sequence ID" value="TDK35384.1"/>
    <property type="molecule type" value="Genomic_DNA"/>
</dbReference>